<evidence type="ECO:0000313" key="2">
    <source>
        <dbReference type="Proteomes" id="UP000229699"/>
    </source>
</evidence>
<comment type="caution">
    <text evidence="1">The sequence shown here is derived from an EMBL/GenBank/DDBJ whole genome shotgun (WGS) entry which is preliminary data.</text>
</comment>
<accession>A0A2H0C0N0</accession>
<dbReference type="Proteomes" id="UP000229699">
    <property type="component" value="Unassembled WGS sequence"/>
</dbReference>
<proteinExistence type="predicted"/>
<protein>
    <submittedName>
        <fullName evidence="1">Uncharacterized protein</fullName>
    </submittedName>
</protein>
<reference evidence="1 2" key="1">
    <citation type="submission" date="2017-09" db="EMBL/GenBank/DDBJ databases">
        <title>Depth-based differentiation of microbial function through sediment-hosted aquifers and enrichment of novel symbionts in the deep terrestrial subsurface.</title>
        <authorList>
            <person name="Probst A.J."/>
            <person name="Ladd B."/>
            <person name="Jarett J.K."/>
            <person name="Geller-Mcgrath D.E."/>
            <person name="Sieber C.M."/>
            <person name="Emerson J.B."/>
            <person name="Anantharaman K."/>
            <person name="Thomas B.C."/>
            <person name="Malmstrom R."/>
            <person name="Stieglmeier M."/>
            <person name="Klingl A."/>
            <person name="Woyke T."/>
            <person name="Ryan C.M."/>
            <person name="Banfield J.F."/>
        </authorList>
    </citation>
    <scope>NUCLEOTIDE SEQUENCE [LARGE SCALE GENOMIC DNA]</scope>
    <source>
        <strain evidence="1">CG22_combo_CG10-13_8_21_14_all_34_12</strain>
    </source>
</reference>
<evidence type="ECO:0000313" key="1">
    <source>
        <dbReference type="EMBL" id="PIP63442.1"/>
    </source>
</evidence>
<dbReference type="EMBL" id="PCTC01000052">
    <property type="protein sequence ID" value="PIP63442.1"/>
    <property type="molecule type" value="Genomic_DNA"/>
</dbReference>
<dbReference type="AlphaFoldDB" id="A0A2H0C0N0"/>
<name>A0A2H0C0N0_9BACT</name>
<organism evidence="1 2">
    <name type="scientific">Candidatus Roizmanbacteria bacterium CG22_combo_CG10-13_8_21_14_all_34_12</name>
    <dbReference type="NCBI Taxonomy" id="1974860"/>
    <lineage>
        <taxon>Bacteria</taxon>
        <taxon>Candidatus Roizmaniibacteriota</taxon>
    </lineage>
</organism>
<gene>
    <name evidence="1" type="ORF">COW97_02470</name>
</gene>
<sequence>MKKALTQGEMQNKVLLSTIKRKPCDCANFNSIAETMYKGDTSLFTTYFEKLGVIHKPHCKSTVPHTKFIPQ</sequence>